<feature type="transmembrane region" description="Helical" evidence="5">
    <location>
        <begin position="125"/>
        <end position="146"/>
    </location>
</feature>
<evidence type="ECO:0000259" key="6">
    <source>
        <dbReference type="Pfam" id="PF02656"/>
    </source>
</evidence>
<dbReference type="EMBL" id="JAAVLW010000007">
    <property type="protein sequence ID" value="NOJ49208.1"/>
    <property type="molecule type" value="Genomic_DNA"/>
</dbReference>
<reference evidence="7 8" key="1">
    <citation type="submission" date="2020-03" db="EMBL/GenBank/DDBJ databases">
        <title>Bradyrhizobium diversity isolated from nodules of Muelleranthus trifoliolatus.</title>
        <authorList>
            <person name="Klepa M."/>
            <person name="Helene L."/>
            <person name="Hungria M."/>
        </authorList>
    </citation>
    <scope>NUCLEOTIDE SEQUENCE [LARGE SCALE GENOMIC DNA]</scope>
    <source>
        <strain evidence="7 8">WSM 1744</strain>
    </source>
</reference>
<dbReference type="Proteomes" id="UP000528734">
    <property type="component" value="Unassembled WGS sequence"/>
</dbReference>
<keyword evidence="4 5" id="KW-0472">Membrane</keyword>
<protein>
    <submittedName>
        <fullName evidence="7">DUF202 domain-containing protein</fullName>
    </submittedName>
</protein>
<sequence length="148" mass="15820">MGKKAPSTTVDIQTAKVADSAKKLKESSVRIEDSADRRTELASNRTALAAERTYSAWIRTGLFALASGAGAKTVLTGLMPAWIILVNGSALIVFSIFCYVAAVWRFIHSGAARPAPDVPRIDARILTAMSAFLSIVSLVALVGIWLEK</sequence>
<feature type="domain" description="DUF202" evidence="6">
    <location>
        <begin position="45"/>
        <end position="109"/>
    </location>
</feature>
<organism evidence="7 8">
    <name type="scientific">Bradyrhizobium archetypum</name>
    <dbReference type="NCBI Taxonomy" id="2721160"/>
    <lineage>
        <taxon>Bacteria</taxon>
        <taxon>Pseudomonadati</taxon>
        <taxon>Pseudomonadota</taxon>
        <taxon>Alphaproteobacteria</taxon>
        <taxon>Hyphomicrobiales</taxon>
        <taxon>Nitrobacteraceae</taxon>
        <taxon>Bradyrhizobium</taxon>
    </lineage>
</organism>
<evidence type="ECO:0000313" key="8">
    <source>
        <dbReference type="Proteomes" id="UP000528734"/>
    </source>
</evidence>
<evidence type="ECO:0000256" key="1">
    <source>
        <dbReference type="ARBA" id="ARBA00004127"/>
    </source>
</evidence>
<evidence type="ECO:0000256" key="3">
    <source>
        <dbReference type="ARBA" id="ARBA00022989"/>
    </source>
</evidence>
<name>A0A7Y4H869_9BRAD</name>
<dbReference type="RefSeq" id="WP_171712289.1">
    <property type="nucleotide sequence ID" value="NZ_JAAVLW010000007.1"/>
</dbReference>
<keyword evidence="3 5" id="KW-1133">Transmembrane helix</keyword>
<keyword evidence="8" id="KW-1185">Reference proteome</keyword>
<comment type="subcellular location">
    <subcellularLocation>
        <location evidence="1">Endomembrane system</location>
        <topology evidence="1">Multi-pass membrane protein</topology>
    </subcellularLocation>
</comment>
<evidence type="ECO:0000256" key="4">
    <source>
        <dbReference type="ARBA" id="ARBA00023136"/>
    </source>
</evidence>
<evidence type="ECO:0000313" key="7">
    <source>
        <dbReference type="EMBL" id="NOJ49208.1"/>
    </source>
</evidence>
<accession>A0A7Y4H869</accession>
<dbReference type="InterPro" id="IPR003807">
    <property type="entry name" value="DUF202"/>
</dbReference>
<evidence type="ECO:0000256" key="5">
    <source>
        <dbReference type="SAM" id="Phobius"/>
    </source>
</evidence>
<dbReference type="Pfam" id="PF02656">
    <property type="entry name" value="DUF202"/>
    <property type="match status" value="1"/>
</dbReference>
<dbReference type="AlphaFoldDB" id="A0A7Y4H869"/>
<gene>
    <name evidence="7" type="ORF">HCN50_23650</name>
</gene>
<comment type="caution">
    <text evidence="7">The sequence shown here is derived from an EMBL/GenBank/DDBJ whole genome shotgun (WGS) entry which is preliminary data.</text>
</comment>
<proteinExistence type="predicted"/>
<feature type="transmembrane region" description="Helical" evidence="5">
    <location>
        <begin position="81"/>
        <end position="104"/>
    </location>
</feature>
<evidence type="ECO:0000256" key="2">
    <source>
        <dbReference type="ARBA" id="ARBA00022692"/>
    </source>
</evidence>
<dbReference type="GO" id="GO:0012505">
    <property type="term" value="C:endomembrane system"/>
    <property type="evidence" value="ECO:0007669"/>
    <property type="project" value="UniProtKB-SubCell"/>
</dbReference>
<keyword evidence="2 5" id="KW-0812">Transmembrane</keyword>